<dbReference type="EMBL" id="CP065682">
    <property type="protein sequence ID" value="QPS35553.1"/>
    <property type="molecule type" value="Genomic_DNA"/>
</dbReference>
<gene>
    <name evidence="7" type="ORF">B8X04_16415</name>
    <name evidence="8" type="ORF">I6G59_12290</name>
</gene>
<name>A0A269Z5E4_9MICO</name>
<dbReference type="PANTHER" id="PTHR30055:SF151">
    <property type="entry name" value="TRANSCRIPTIONAL REGULATORY PROTEIN"/>
    <property type="match status" value="1"/>
</dbReference>
<dbReference type="PANTHER" id="PTHR30055">
    <property type="entry name" value="HTH-TYPE TRANSCRIPTIONAL REGULATOR RUTR"/>
    <property type="match status" value="1"/>
</dbReference>
<keyword evidence="3" id="KW-0804">Transcription</keyword>
<sequence>MVAYDIRNPIDSAQEVAHVSPRVGPSGPLSREKIVAAAIEIADETGLDAMTMKRVAERLDAGVMSLYRHVADKDELIAAMVEQVTGEYAYPDQSELGWREAMHTLARKDWDSFLAHPWMLTATASVTPPFGTASLAAMEWALTALDELELPPHAAARAVMTINNYIQGSARVVLGDKQTEADDDPGRSWQQRLAGVNLVAYPRLGHLIGQPLPVGERGWFADGLNVILDGVESGSQTGGGDQTMTSRDHQTGSATPLPDEATATRQESIGSGGSGE</sequence>
<keyword evidence="1" id="KW-0805">Transcription regulation</keyword>
<accession>A0A269Z5E4</accession>
<feature type="region of interest" description="Disordered" evidence="5">
    <location>
        <begin position="231"/>
        <end position="276"/>
    </location>
</feature>
<evidence type="ECO:0000259" key="6">
    <source>
        <dbReference type="PROSITE" id="PS50977"/>
    </source>
</evidence>
<evidence type="ECO:0000256" key="4">
    <source>
        <dbReference type="PROSITE-ProRule" id="PRU00335"/>
    </source>
</evidence>
<dbReference type="Gene3D" id="1.10.357.10">
    <property type="entry name" value="Tetracycline Repressor, domain 2"/>
    <property type="match status" value="1"/>
</dbReference>
<dbReference type="InterPro" id="IPR036271">
    <property type="entry name" value="Tet_transcr_reg_TetR-rel_C_sf"/>
</dbReference>
<dbReference type="Proteomes" id="UP000594979">
    <property type="component" value="Chromosome"/>
</dbReference>
<dbReference type="InterPro" id="IPR009057">
    <property type="entry name" value="Homeodomain-like_sf"/>
</dbReference>
<evidence type="ECO:0000313" key="8">
    <source>
        <dbReference type="EMBL" id="QPS35553.1"/>
    </source>
</evidence>
<dbReference type="EMBL" id="NCWY01000022">
    <property type="protein sequence ID" value="PAK93017.1"/>
    <property type="molecule type" value="Genomic_DNA"/>
</dbReference>
<reference evidence="7 9" key="1">
    <citation type="submission" date="2017-04" db="EMBL/GenBank/DDBJ databases">
        <title>Kefir bacterial isolates.</title>
        <authorList>
            <person name="Kim Y."/>
            <person name="Blasche S."/>
            <person name="Patil K.R."/>
        </authorList>
    </citation>
    <scope>NUCLEOTIDE SEQUENCE [LARGE SCALE GENOMIC DNA]</scope>
    <source>
        <strain evidence="7 9">OG2</strain>
    </source>
</reference>
<reference evidence="8 10" key="2">
    <citation type="submission" date="2020-12" db="EMBL/GenBank/DDBJ databases">
        <title>FDA dAtabase for Regulatory Grade micrObial Sequences (FDA-ARGOS): Supporting development and validation of Infectious Disease Dx tests.</title>
        <authorList>
            <person name="Sproer C."/>
            <person name="Gronow S."/>
            <person name="Severitt S."/>
            <person name="Schroder I."/>
            <person name="Tallon L."/>
            <person name="Sadzewicz L."/>
            <person name="Zhao X."/>
            <person name="Boylan J."/>
            <person name="Ott S."/>
            <person name="Bowen H."/>
            <person name="Vavikolanu K."/>
            <person name="Mehta A."/>
            <person name="Aluvathingal J."/>
            <person name="Nadendla S."/>
            <person name="Lowell S."/>
            <person name="Myers T."/>
            <person name="Yan Y."/>
            <person name="Sichtig H."/>
        </authorList>
    </citation>
    <scope>NUCLEOTIDE SEQUENCE [LARGE SCALE GENOMIC DNA]</scope>
    <source>
        <strain evidence="8 10">FDAARGOS_902</strain>
    </source>
</reference>
<dbReference type="SUPFAM" id="SSF46689">
    <property type="entry name" value="Homeodomain-like"/>
    <property type="match status" value="1"/>
</dbReference>
<dbReference type="GO" id="GO:0000976">
    <property type="term" value="F:transcription cis-regulatory region binding"/>
    <property type="evidence" value="ECO:0007669"/>
    <property type="project" value="TreeGrafter"/>
</dbReference>
<proteinExistence type="predicted"/>
<evidence type="ECO:0000256" key="1">
    <source>
        <dbReference type="ARBA" id="ARBA00023015"/>
    </source>
</evidence>
<dbReference type="InterPro" id="IPR050109">
    <property type="entry name" value="HTH-type_TetR-like_transc_reg"/>
</dbReference>
<dbReference type="InterPro" id="IPR001647">
    <property type="entry name" value="HTH_TetR"/>
</dbReference>
<dbReference type="SUPFAM" id="SSF48498">
    <property type="entry name" value="Tetracyclin repressor-like, C-terminal domain"/>
    <property type="match status" value="1"/>
</dbReference>
<dbReference type="KEGG" id="bcau:I6G59_12290"/>
<dbReference type="PROSITE" id="PS50977">
    <property type="entry name" value="HTH_TETR_2"/>
    <property type="match status" value="1"/>
</dbReference>
<organism evidence="7 9">
    <name type="scientific">Brevibacterium casei</name>
    <dbReference type="NCBI Taxonomy" id="33889"/>
    <lineage>
        <taxon>Bacteria</taxon>
        <taxon>Bacillati</taxon>
        <taxon>Actinomycetota</taxon>
        <taxon>Actinomycetes</taxon>
        <taxon>Micrococcales</taxon>
        <taxon>Brevibacteriaceae</taxon>
        <taxon>Brevibacterium</taxon>
    </lineage>
</organism>
<evidence type="ECO:0000313" key="9">
    <source>
        <dbReference type="Proteomes" id="UP000216867"/>
    </source>
</evidence>
<dbReference type="Pfam" id="PF00440">
    <property type="entry name" value="TetR_N"/>
    <property type="match status" value="1"/>
</dbReference>
<evidence type="ECO:0000256" key="5">
    <source>
        <dbReference type="SAM" id="MobiDB-lite"/>
    </source>
</evidence>
<dbReference type="AlphaFoldDB" id="A0A269Z5E4"/>
<evidence type="ECO:0000313" key="7">
    <source>
        <dbReference type="EMBL" id="PAK93017.1"/>
    </source>
</evidence>
<dbReference type="Gene3D" id="1.10.10.60">
    <property type="entry name" value="Homeodomain-like"/>
    <property type="match status" value="1"/>
</dbReference>
<dbReference type="Proteomes" id="UP000216867">
    <property type="component" value="Unassembled WGS sequence"/>
</dbReference>
<keyword evidence="2 4" id="KW-0238">DNA-binding</keyword>
<dbReference type="InterPro" id="IPR004111">
    <property type="entry name" value="Repressor_TetR_C"/>
</dbReference>
<feature type="domain" description="HTH tetR-type" evidence="6">
    <location>
        <begin position="28"/>
        <end position="88"/>
    </location>
</feature>
<protein>
    <submittedName>
        <fullName evidence="8">TetR/AcrR family transcriptional regulator</fullName>
    </submittedName>
</protein>
<dbReference type="GO" id="GO:0003700">
    <property type="term" value="F:DNA-binding transcription factor activity"/>
    <property type="evidence" value="ECO:0007669"/>
    <property type="project" value="TreeGrafter"/>
</dbReference>
<evidence type="ECO:0000256" key="3">
    <source>
        <dbReference type="ARBA" id="ARBA00023163"/>
    </source>
</evidence>
<evidence type="ECO:0000313" key="10">
    <source>
        <dbReference type="Proteomes" id="UP000594979"/>
    </source>
</evidence>
<evidence type="ECO:0000256" key="2">
    <source>
        <dbReference type="ARBA" id="ARBA00023125"/>
    </source>
</evidence>
<dbReference type="GO" id="GO:0045892">
    <property type="term" value="P:negative regulation of DNA-templated transcription"/>
    <property type="evidence" value="ECO:0007669"/>
    <property type="project" value="InterPro"/>
</dbReference>
<feature type="DNA-binding region" description="H-T-H motif" evidence="4">
    <location>
        <begin position="51"/>
        <end position="70"/>
    </location>
</feature>
<dbReference type="Pfam" id="PF02909">
    <property type="entry name" value="TetR_C_1"/>
    <property type="match status" value="1"/>
</dbReference>